<sequence length="470" mass="53264">MSHQPSLPLRTPLLRPFHELKRERPHPLRSSSLQDVVKSSRSMSPIARVDSWRLGSASTEKSSVTASRKRKRGGTPPKRSVAGARRRRIIKMEDMDYTPANRYDSDIEMNDREQEEEEDAQGDQYADEEEEKEGEEDSDDAASATSSNIRVASRSASCSPRDFVDDNDTSEIDTSLVVSESAYEEQAPKRRMPTSPSTEHFQRGVSSEEMRAQGWDDDHITLVQKIAMRGHEPLMPNYWKFEYRFHMPDSLFIATDGDDTDAIIGSVRQKHRRAIIAIEKLFELGGRMRDRVMLQGQVTPEQQVRRTLKEYIRWANTDSGLDHKSAIPLLALETKSVNIDANEIKQNAKRKCEKLARRYRNAFRVLQSIESSPGSRTSTQLAYPVPTIYALIASHTLIALTAYNPEDAEPDIKIVAMFEMKDKDYDVWNALALAIVVCHLRNVQVRIAEETGLGIMSGAREDEVVDDPDA</sequence>
<feature type="compositionally biased region" description="Acidic residues" evidence="2">
    <location>
        <begin position="113"/>
        <end position="140"/>
    </location>
</feature>
<feature type="coiled-coil region" evidence="1">
    <location>
        <begin position="338"/>
        <end position="365"/>
    </location>
</feature>
<reference evidence="3" key="1">
    <citation type="journal article" date="2020" name="Stud. Mycol.">
        <title>101 Dothideomycetes genomes: a test case for predicting lifestyles and emergence of pathogens.</title>
        <authorList>
            <person name="Haridas S."/>
            <person name="Albert R."/>
            <person name="Binder M."/>
            <person name="Bloem J."/>
            <person name="Labutti K."/>
            <person name="Salamov A."/>
            <person name="Andreopoulos B."/>
            <person name="Baker S."/>
            <person name="Barry K."/>
            <person name="Bills G."/>
            <person name="Bluhm B."/>
            <person name="Cannon C."/>
            <person name="Castanera R."/>
            <person name="Culley D."/>
            <person name="Daum C."/>
            <person name="Ezra D."/>
            <person name="Gonzalez J."/>
            <person name="Henrissat B."/>
            <person name="Kuo A."/>
            <person name="Liang C."/>
            <person name="Lipzen A."/>
            <person name="Lutzoni F."/>
            <person name="Magnuson J."/>
            <person name="Mondo S."/>
            <person name="Nolan M."/>
            <person name="Ohm R."/>
            <person name="Pangilinan J."/>
            <person name="Park H.-J."/>
            <person name="Ramirez L."/>
            <person name="Alfaro M."/>
            <person name="Sun H."/>
            <person name="Tritt A."/>
            <person name="Yoshinaga Y."/>
            <person name="Zwiers L.-H."/>
            <person name="Turgeon B."/>
            <person name="Goodwin S."/>
            <person name="Spatafora J."/>
            <person name="Crous P."/>
            <person name="Grigoriev I."/>
        </authorList>
    </citation>
    <scope>NUCLEOTIDE SEQUENCE</scope>
    <source>
        <strain evidence="3">CBS 113389</strain>
    </source>
</reference>
<keyword evidence="4" id="KW-1185">Reference proteome</keyword>
<accession>A0A6A6Q6U6</accession>
<organism evidence="3 4">
    <name type="scientific">Neohortaea acidophila</name>
    <dbReference type="NCBI Taxonomy" id="245834"/>
    <lineage>
        <taxon>Eukaryota</taxon>
        <taxon>Fungi</taxon>
        <taxon>Dikarya</taxon>
        <taxon>Ascomycota</taxon>
        <taxon>Pezizomycotina</taxon>
        <taxon>Dothideomycetes</taxon>
        <taxon>Dothideomycetidae</taxon>
        <taxon>Mycosphaerellales</taxon>
        <taxon>Teratosphaeriaceae</taxon>
        <taxon>Neohortaea</taxon>
    </lineage>
</organism>
<feature type="compositionally biased region" description="Basic and acidic residues" evidence="2">
    <location>
        <begin position="103"/>
        <end position="112"/>
    </location>
</feature>
<dbReference type="RefSeq" id="XP_033594737.1">
    <property type="nucleotide sequence ID" value="XM_033732495.1"/>
</dbReference>
<evidence type="ECO:0000313" key="4">
    <source>
        <dbReference type="Proteomes" id="UP000799767"/>
    </source>
</evidence>
<protein>
    <submittedName>
        <fullName evidence="3">Uncharacterized protein</fullName>
    </submittedName>
</protein>
<dbReference type="GeneID" id="54473497"/>
<feature type="compositionally biased region" description="Basic and acidic residues" evidence="2">
    <location>
        <begin position="16"/>
        <end position="26"/>
    </location>
</feature>
<gene>
    <name evidence="3" type="ORF">BDY17DRAFT_290350</name>
</gene>
<keyword evidence="1" id="KW-0175">Coiled coil</keyword>
<feature type="compositionally biased region" description="Polar residues" evidence="2">
    <location>
        <begin position="56"/>
        <end position="66"/>
    </location>
</feature>
<evidence type="ECO:0000256" key="1">
    <source>
        <dbReference type="SAM" id="Coils"/>
    </source>
</evidence>
<evidence type="ECO:0000313" key="3">
    <source>
        <dbReference type="EMBL" id="KAF2488168.1"/>
    </source>
</evidence>
<name>A0A6A6Q6U6_9PEZI</name>
<dbReference type="OrthoDB" id="5286775at2759"/>
<dbReference type="AlphaFoldDB" id="A0A6A6Q6U6"/>
<evidence type="ECO:0000256" key="2">
    <source>
        <dbReference type="SAM" id="MobiDB-lite"/>
    </source>
</evidence>
<dbReference type="EMBL" id="MU001631">
    <property type="protein sequence ID" value="KAF2488168.1"/>
    <property type="molecule type" value="Genomic_DNA"/>
</dbReference>
<dbReference type="Proteomes" id="UP000799767">
    <property type="component" value="Unassembled WGS sequence"/>
</dbReference>
<feature type="region of interest" description="Disordered" evidence="2">
    <location>
        <begin position="1"/>
        <end position="211"/>
    </location>
</feature>
<feature type="compositionally biased region" description="Polar residues" evidence="2">
    <location>
        <begin position="148"/>
        <end position="158"/>
    </location>
</feature>
<feature type="compositionally biased region" description="Low complexity" evidence="2">
    <location>
        <begin position="1"/>
        <end position="15"/>
    </location>
</feature>
<feature type="compositionally biased region" description="Basic and acidic residues" evidence="2">
    <location>
        <begin position="200"/>
        <end position="211"/>
    </location>
</feature>
<feature type="compositionally biased region" description="Polar residues" evidence="2">
    <location>
        <begin position="29"/>
        <end position="43"/>
    </location>
</feature>
<proteinExistence type="predicted"/>